<dbReference type="Pfam" id="PF05175">
    <property type="entry name" value="MTS"/>
    <property type="match status" value="1"/>
</dbReference>
<dbReference type="InterPro" id="IPR051720">
    <property type="entry name" value="rRNA_MeTrfase/Polyamine_Synth"/>
</dbReference>
<name>A0A813W9F5_9BILA</name>
<evidence type="ECO:0000259" key="3">
    <source>
        <dbReference type="Pfam" id="PF05175"/>
    </source>
</evidence>
<dbReference type="OrthoDB" id="419617at2759"/>
<evidence type="ECO:0000313" key="4">
    <source>
        <dbReference type="EMBL" id="CAF0851798.1"/>
    </source>
</evidence>
<dbReference type="GO" id="GO:0003676">
    <property type="term" value="F:nucleic acid binding"/>
    <property type="evidence" value="ECO:0007669"/>
    <property type="project" value="InterPro"/>
</dbReference>
<keyword evidence="5" id="KW-1185">Reference proteome</keyword>
<dbReference type="GO" id="GO:0008988">
    <property type="term" value="F:rRNA (adenine-N6-)-methyltransferase activity"/>
    <property type="evidence" value="ECO:0007669"/>
    <property type="project" value="TreeGrafter"/>
</dbReference>
<dbReference type="AlphaFoldDB" id="A0A813W9F5"/>
<dbReference type="Gene3D" id="3.40.50.150">
    <property type="entry name" value="Vaccinia Virus protein VP39"/>
    <property type="match status" value="1"/>
</dbReference>
<feature type="domain" description="Methyltransferase small" evidence="3">
    <location>
        <begin position="46"/>
        <end position="138"/>
    </location>
</feature>
<sequence>MKLKELESHLQEIETFTDPKLYLEQYITTPHLASQIAFNIDKIYDDIHSKNLCEFGIGTGMLTIACSFFEPSYSLGVDIDTDALAICQKNLDYFELENPVDLIQADVKQLLLKKENYEKFSNLFDTCVMNPPFGTKNQRIETEEKQLGIDIQFLKIASEFCSNSVYSLHKSVTREYIKIKAKQWNMKMEVVSELKYNIPKVDSRNKKLIKDAKEKDIAVDFLRLTHII</sequence>
<dbReference type="PROSITE" id="PS00092">
    <property type="entry name" value="N6_MTASE"/>
    <property type="match status" value="1"/>
</dbReference>
<evidence type="ECO:0000256" key="2">
    <source>
        <dbReference type="ARBA" id="ARBA00041374"/>
    </source>
</evidence>
<evidence type="ECO:0000256" key="1">
    <source>
        <dbReference type="ARBA" id="ARBA00009741"/>
    </source>
</evidence>
<comment type="similarity">
    <text evidence="1">Belongs to the methyltransferase superfamily. PrmA family.</text>
</comment>
<dbReference type="Proteomes" id="UP000663879">
    <property type="component" value="Unassembled WGS sequence"/>
</dbReference>
<protein>
    <recommendedName>
        <fullName evidence="2">Methyltransferase-like protein 5</fullName>
    </recommendedName>
</protein>
<evidence type="ECO:0000313" key="5">
    <source>
        <dbReference type="Proteomes" id="UP000663879"/>
    </source>
</evidence>
<gene>
    <name evidence="4" type="ORF">OXX778_LOCUS8989</name>
</gene>
<dbReference type="PANTHER" id="PTHR23290:SF0">
    <property type="entry name" value="RRNA N6-ADENOSINE-METHYLTRANSFERASE METTL5"/>
    <property type="match status" value="1"/>
</dbReference>
<organism evidence="4 5">
    <name type="scientific">Brachionus calyciflorus</name>
    <dbReference type="NCBI Taxonomy" id="104777"/>
    <lineage>
        <taxon>Eukaryota</taxon>
        <taxon>Metazoa</taxon>
        <taxon>Spiralia</taxon>
        <taxon>Gnathifera</taxon>
        <taxon>Rotifera</taxon>
        <taxon>Eurotatoria</taxon>
        <taxon>Monogononta</taxon>
        <taxon>Pseudotrocha</taxon>
        <taxon>Ploima</taxon>
        <taxon>Brachionidae</taxon>
        <taxon>Brachionus</taxon>
    </lineage>
</organism>
<reference evidence="4" key="1">
    <citation type="submission" date="2021-02" db="EMBL/GenBank/DDBJ databases">
        <authorList>
            <person name="Nowell W R."/>
        </authorList>
    </citation>
    <scope>NUCLEOTIDE SEQUENCE</scope>
    <source>
        <strain evidence="4">Ploen Becks lab</strain>
    </source>
</reference>
<comment type="caution">
    <text evidence="4">The sequence shown here is derived from an EMBL/GenBank/DDBJ whole genome shotgun (WGS) entry which is preliminary data.</text>
</comment>
<dbReference type="SUPFAM" id="SSF53335">
    <property type="entry name" value="S-adenosyl-L-methionine-dependent methyltransferases"/>
    <property type="match status" value="1"/>
</dbReference>
<dbReference type="EMBL" id="CAJNOC010001289">
    <property type="protein sequence ID" value="CAF0851798.1"/>
    <property type="molecule type" value="Genomic_DNA"/>
</dbReference>
<dbReference type="InterPro" id="IPR029063">
    <property type="entry name" value="SAM-dependent_MTases_sf"/>
</dbReference>
<dbReference type="PANTHER" id="PTHR23290">
    <property type="entry name" value="RRNA N6-ADENOSINE-METHYLTRANSFERASE METTL5"/>
    <property type="match status" value="1"/>
</dbReference>
<proteinExistence type="inferred from homology"/>
<dbReference type="InterPro" id="IPR002052">
    <property type="entry name" value="DNA_methylase_N6_adenine_CS"/>
</dbReference>
<accession>A0A813W9F5</accession>
<dbReference type="InterPro" id="IPR007848">
    <property type="entry name" value="Small_mtfrase_dom"/>
</dbReference>